<feature type="compositionally biased region" description="Low complexity" evidence="2">
    <location>
        <begin position="1"/>
        <end position="18"/>
    </location>
</feature>
<dbReference type="Gene3D" id="3.30.70.330">
    <property type="match status" value="1"/>
</dbReference>
<dbReference type="OrthoDB" id="4726at2759"/>
<proteinExistence type="predicted"/>
<dbReference type="EMBL" id="MU155165">
    <property type="protein sequence ID" value="KAF9482449.1"/>
    <property type="molecule type" value="Genomic_DNA"/>
</dbReference>
<accession>A0A9P5Z7B6</accession>
<dbReference type="InterPro" id="IPR000504">
    <property type="entry name" value="RRM_dom"/>
</dbReference>
<sequence>MRIVCPSGSSSLLIPGPSKVTKPTKPGHHVQHNGPHKRETYKHRETKAREVAEAKRKNDKQKQMKQHVLSRYAHVYIGMLEATVTVEMLQKHFAGCGRIRRTTLRVSCGQAVNVGVAVPTAVRTTRDHKYASIEFYEPQSTLKALRLHGSLLEGTGIVVSTSVADLPEMADIVIPRMQKIRGELTQKTRYRFVSPPPSALVRHDTEVDFSDPTTDKIRLWGFSFAKCIM</sequence>
<dbReference type="PROSITE" id="PS50102">
    <property type="entry name" value="RRM"/>
    <property type="match status" value="1"/>
</dbReference>
<evidence type="ECO:0000256" key="1">
    <source>
        <dbReference type="PROSITE-ProRule" id="PRU00176"/>
    </source>
</evidence>
<organism evidence="4 5">
    <name type="scientific">Pholiota conissans</name>
    <dbReference type="NCBI Taxonomy" id="109636"/>
    <lineage>
        <taxon>Eukaryota</taxon>
        <taxon>Fungi</taxon>
        <taxon>Dikarya</taxon>
        <taxon>Basidiomycota</taxon>
        <taxon>Agaricomycotina</taxon>
        <taxon>Agaricomycetes</taxon>
        <taxon>Agaricomycetidae</taxon>
        <taxon>Agaricales</taxon>
        <taxon>Agaricineae</taxon>
        <taxon>Strophariaceae</taxon>
        <taxon>Pholiota</taxon>
    </lineage>
</organism>
<gene>
    <name evidence="4" type="ORF">BDN70DRAFT_427547</name>
</gene>
<comment type="caution">
    <text evidence="4">The sequence shown here is derived from an EMBL/GenBank/DDBJ whole genome shotgun (WGS) entry which is preliminary data.</text>
</comment>
<feature type="domain" description="RRM" evidence="3">
    <location>
        <begin position="73"/>
        <end position="164"/>
    </location>
</feature>
<evidence type="ECO:0000259" key="3">
    <source>
        <dbReference type="PROSITE" id="PS50102"/>
    </source>
</evidence>
<dbReference type="GO" id="GO:0003723">
    <property type="term" value="F:RNA binding"/>
    <property type="evidence" value="ECO:0007669"/>
    <property type="project" value="UniProtKB-UniRule"/>
</dbReference>
<evidence type="ECO:0000313" key="5">
    <source>
        <dbReference type="Proteomes" id="UP000807469"/>
    </source>
</evidence>
<keyword evidence="1" id="KW-0694">RNA-binding</keyword>
<dbReference type="InterPro" id="IPR012677">
    <property type="entry name" value="Nucleotide-bd_a/b_plait_sf"/>
</dbReference>
<dbReference type="Proteomes" id="UP000807469">
    <property type="component" value="Unassembled WGS sequence"/>
</dbReference>
<dbReference type="InterPro" id="IPR035979">
    <property type="entry name" value="RBD_domain_sf"/>
</dbReference>
<dbReference type="SUPFAM" id="SSF54928">
    <property type="entry name" value="RNA-binding domain, RBD"/>
    <property type="match status" value="1"/>
</dbReference>
<evidence type="ECO:0000256" key="2">
    <source>
        <dbReference type="SAM" id="MobiDB-lite"/>
    </source>
</evidence>
<dbReference type="AlphaFoldDB" id="A0A9P5Z7B6"/>
<keyword evidence="5" id="KW-1185">Reference proteome</keyword>
<feature type="region of interest" description="Disordered" evidence="2">
    <location>
        <begin position="1"/>
        <end position="45"/>
    </location>
</feature>
<evidence type="ECO:0000313" key="4">
    <source>
        <dbReference type="EMBL" id="KAF9482449.1"/>
    </source>
</evidence>
<protein>
    <recommendedName>
        <fullName evidence="3">RRM domain-containing protein</fullName>
    </recommendedName>
</protein>
<name>A0A9P5Z7B6_9AGAR</name>
<reference evidence="4" key="1">
    <citation type="submission" date="2020-11" db="EMBL/GenBank/DDBJ databases">
        <authorList>
            <consortium name="DOE Joint Genome Institute"/>
            <person name="Ahrendt S."/>
            <person name="Riley R."/>
            <person name="Andreopoulos W."/>
            <person name="Labutti K."/>
            <person name="Pangilinan J."/>
            <person name="Ruiz-Duenas F.J."/>
            <person name="Barrasa J.M."/>
            <person name="Sanchez-Garcia M."/>
            <person name="Camarero S."/>
            <person name="Miyauchi S."/>
            <person name="Serrano A."/>
            <person name="Linde D."/>
            <person name="Babiker R."/>
            <person name="Drula E."/>
            <person name="Ayuso-Fernandez I."/>
            <person name="Pacheco R."/>
            <person name="Padilla G."/>
            <person name="Ferreira P."/>
            <person name="Barriuso J."/>
            <person name="Kellner H."/>
            <person name="Castanera R."/>
            <person name="Alfaro M."/>
            <person name="Ramirez L."/>
            <person name="Pisabarro A.G."/>
            <person name="Kuo A."/>
            <person name="Tritt A."/>
            <person name="Lipzen A."/>
            <person name="He G."/>
            <person name="Yan M."/>
            <person name="Ng V."/>
            <person name="Cullen D."/>
            <person name="Martin F."/>
            <person name="Rosso M.-N."/>
            <person name="Henrissat B."/>
            <person name="Hibbett D."/>
            <person name="Martinez A.T."/>
            <person name="Grigoriev I.V."/>
        </authorList>
    </citation>
    <scope>NUCLEOTIDE SEQUENCE</scope>
    <source>
        <strain evidence="4">CIRM-BRFM 674</strain>
    </source>
</reference>
<feature type="compositionally biased region" description="Basic residues" evidence="2">
    <location>
        <begin position="25"/>
        <end position="45"/>
    </location>
</feature>